<feature type="compositionally biased region" description="Low complexity" evidence="11">
    <location>
        <begin position="66"/>
        <end position="79"/>
    </location>
</feature>
<evidence type="ECO:0000256" key="9">
    <source>
        <dbReference type="ARBA" id="ARBA00034352"/>
    </source>
</evidence>
<evidence type="ECO:0000256" key="5">
    <source>
        <dbReference type="ARBA" id="ARBA00022553"/>
    </source>
</evidence>
<evidence type="ECO:0000256" key="10">
    <source>
        <dbReference type="ARBA" id="ARBA00045449"/>
    </source>
</evidence>
<organism evidence="12 13">
    <name type="scientific">Petromyzon marinus</name>
    <name type="common">Sea lamprey</name>
    <dbReference type="NCBI Taxonomy" id="7757"/>
    <lineage>
        <taxon>Eukaryota</taxon>
        <taxon>Metazoa</taxon>
        <taxon>Chordata</taxon>
        <taxon>Craniata</taxon>
        <taxon>Vertebrata</taxon>
        <taxon>Cyclostomata</taxon>
        <taxon>Hyperoartia</taxon>
        <taxon>Petromyzontiformes</taxon>
        <taxon>Petromyzontidae</taxon>
        <taxon>Petromyzon</taxon>
    </lineage>
</organism>
<dbReference type="Proteomes" id="UP001318040">
    <property type="component" value="Chromosome 2"/>
</dbReference>
<dbReference type="RefSeq" id="XP_032817271.1">
    <property type="nucleotide sequence ID" value="XM_032961380.1"/>
</dbReference>
<evidence type="ECO:0000256" key="8">
    <source>
        <dbReference type="ARBA" id="ARBA00032174"/>
    </source>
</evidence>
<feature type="compositionally biased region" description="Low complexity" evidence="11">
    <location>
        <begin position="39"/>
        <end position="53"/>
    </location>
</feature>
<evidence type="ECO:0000256" key="3">
    <source>
        <dbReference type="ARBA" id="ARBA00014066"/>
    </source>
</evidence>
<protein>
    <recommendedName>
        <fullName evidence="3">DAZ-associated protein 2</fullName>
    </recommendedName>
    <alternativeName>
        <fullName evidence="8">Deleted in azoospermia-associated protein 2</fullName>
    </alternativeName>
    <alternativeName>
        <fullName evidence="9">Proline-rich transcript in brain protein</fullName>
    </alternativeName>
</protein>
<evidence type="ECO:0000313" key="12">
    <source>
        <dbReference type="Proteomes" id="UP001318040"/>
    </source>
</evidence>
<evidence type="ECO:0000313" key="13">
    <source>
        <dbReference type="RefSeq" id="XP_032817271.1"/>
    </source>
</evidence>
<comment type="subcellular location">
    <subcellularLocation>
        <location evidence="1">Cytoplasm</location>
        <location evidence="1">Stress granule</location>
    </subcellularLocation>
    <subcellularLocation>
        <location evidence="2">Nucleus speckle</location>
    </subcellularLocation>
</comment>
<proteinExistence type="predicted"/>
<feature type="region of interest" description="Disordered" evidence="11">
    <location>
        <begin position="65"/>
        <end position="92"/>
    </location>
</feature>
<dbReference type="GO" id="GO:0010494">
    <property type="term" value="C:cytoplasmic stress granule"/>
    <property type="evidence" value="ECO:0007669"/>
    <property type="project" value="UniProtKB-SubCell"/>
</dbReference>
<accession>A0AAJ7TG05</accession>
<evidence type="ECO:0000256" key="7">
    <source>
        <dbReference type="ARBA" id="ARBA00023242"/>
    </source>
</evidence>
<evidence type="ECO:0000256" key="6">
    <source>
        <dbReference type="ARBA" id="ARBA00022843"/>
    </source>
</evidence>
<dbReference type="InterPro" id="IPR022730">
    <property type="entry name" value="DAZ_assoc-2"/>
</dbReference>
<reference evidence="13" key="1">
    <citation type="submission" date="2025-08" db="UniProtKB">
        <authorList>
            <consortium name="RefSeq"/>
        </authorList>
    </citation>
    <scope>IDENTIFICATION</scope>
    <source>
        <tissue evidence="13">Sperm</tissue>
    </source>
</reference>
<keyword evidence="12" id="KW-1185">Reference proteome</keyword>
<comment type="function">
    <text evidence="10">In unstressed cells, promotes SIAH1-mediated polyubiquitination and degradation of the serine/threonine-protein kinase HIPK2, probably by acting as a loading factor that potentiates complex formation between HIPK2 and ubiquitin ligase SIAH1. In response to DNA damage, localizes to the nucleus following phosphorylation by HIPK2 and modulates the expression of a subset of TP53/p53 target genes by binding to TP53 at target gene promoters. This limits the expression of a number of cell death-mediating TP53 target genes, reducing DNA damage-induced cell death. Enhances the binding of transcription factor TCF7L2/TCF4, a Wnt signaling pathway effector, to the promoters of target genes. Plays a role in stress granule formation.</text>
</comment>
<keyword evidence="5" id="KW-0597">Phosphoprotein</keyword>
<dbReference type="CTD" id="9802"/>
<evidence type="ECO:0000256" key="1">
    <source>
        <dbReference type="ARBA" id="ARBA00004210"/>
    </source>
</evidence>
<feature type="compositionally biased region" description="Polar residues" evidence="11">
    <location>
        <begin position="23"/>
        <end position="36"/>
    </location>
</feature>
<dbReference type="Pfam" id="PF11029">
    <property type="entry name" value="DAZAP2"/>
    <property type="match status" value="1"/>
</dbReference>
<keyword evidence="4" id="KW-0963">Cytoplasm</keyword>
<keyword evidence="6" id="KW-0832">Ubl conjugation</keyword>
<evidence type="ECO:0000256" key="2">
    <source>
        <dbReference type="ARBA" id="ARBA00004324"/>
    </source>
</evidence>
<dbReference type="PANTHER" id="PTHR31638">
    <property type="entry name" value="DAZ-ASSOCIATED PROTEIN 2"/>
    <property type="match status" value="1"/>
</dbReference>
<name>A0AAJ7TG05_PETMA</name>
<sequence>MPLFGKKKTEKGKEEKQRGPAYPTQTASPYPVQTASAHPAQQQMPPPMAYAGNAAPPGLYYPPPSYSSVSAAAPPQASPMGYGNHPATSGGPPPMYSPFAAAPYAACQYQPVPAAAHGNSTVFVPNAFDAGARFGSGSMPNVPPPPPGYAPNAAQMASMQGQTVVMGQRKSDWLEGGSSGGVTFF</sequence>
<dbReference type="GeneID" id="116946470"/>
<keyword evidence="7" id="KW-0539">Nucleus</keyword>
<evidence type="ECO:0000256" key="4">
    <source>
        <dbReference type="ARBA" id="ARBA00022490"/>
    </source>
</evidence>
<feature type="compositionally biased region" description="Basic residues" evidence="11">
    <location>
        <begin position="1"/>
        <end position="10"/>
    </location>
</feature>
<evidence type="ECO:0000256" key="11">
    <source>
        <dbReference type="SAM" id="MobiDB-lite"/>
    </source>
</evidence>
<dbReference type="AlphaFoldDB" id="A0AAJ7TG05"/>
<feature type="region of interest" description="Disordered" evidence="11">
    <location>
        <begin position="1"/>
        <end position="53"/>
    </location>
</feature>
<gene>
    <name evidence="13" type="primary">LOC116946470</name>
</gene>
<dbReference type="PANTHER" id="PTHR31638:SF3">
    <property type="entry name" value="DAZ-ASSOCIATED PROTEIN 2"/>
    <property type="match status" value="1"/>
</dbReference>
<dbReference type="KEGG" id="pmrn:116946470"/>
<dbReference type="GO" id="GO:0016607">
    <property type="term" value="C:nuclear speck"/>
    <property type="evidence" value="ECO:0007669"/>
    <property type="project" value="UniProtKB-SubCell"/>
</dbReference>